<evidence type="ECO:0000313" key="2">
    <source>
        <dbReference type="Proteomes" id="UP000283530"/>
    </source>
</evidence>
<keyword evidence="2" id="KW-1185">Reference proteome</keyword>
<dbReference type="GO" id="GO:0006508">
    <property type="term" value="P:proteolysis"/>
    <property type="evidence" value="ECO:0007669"/>
    <property type="project" value="UniProtKB-KW"/>
</dbReference>
<reference evidence="1 2" key="1">
    <citation type="journal article" date="2019" name="Nat. Plants">
        <title>Stout camphor tree genome fills gaps in understanding of flowering plant genome evolution.</title>
        <authorList>
            <person name="Chaw S.M."/>
            <person name="Liu Y.C."/>
            <person name="Wu Y.W."/>
            <person name="Wang H.Y."/>
            <person name="Lin C.I."/>
            <person name="Wu C.S."/>
            <person name="Ke H.M."/>
            <person name="Chang L.Y."/>
            <person name="Hsu C.Y."/>
            <person name="Yang H.T."/>
            <person name="Sudianto E."/>
            <person name="Hsu M.H."/>
            <person name="Wu K.P."/>
            <person name="Wang L.N."/>
            <person name="Leebens-Mack J.H."/>
            <person name="Tsai I.J."/>
        </authorList>
    </citation>
    <scope>NUCLEOTIDE SEQUENCE [LARGE SCALE GENOMIC DNA]</scope>
    <source>
        <strain evidence="2">cv. Chaw 1501</strain>
        <tissue evidence="1">Young leaves</tissue>
    </source>
</reference>
<gene>
    <name evidence="1" type="ORF">CKAN_01663700</name>
</gene>
<sequence>MDPGLIYDMGKTAYHHYLCFTGFNIYSHSTMCPSKKPSLLNLNLPSITIPNFRGSVSVTRIVITNVGQGSMECNTLVEHMVKIEISVIFEERVTGNMGLRQKIVDAD</sequence>
<accession>A0A3S4PA88</accession>
<comment type="caution">
    <text evidence="1">The sequence shown here is derived from an EMBL/GenBank/DDBJ whole genome shotgun (WGS) entry which is preliminary data.</text>
</comment>
<protein>
    <submittedName>
        <fullName evidence="1">Subtilisin-like protein protease SBT3.5</fullName>
    </submittedName>
</protein>
<proteinExistence type="predicted"/>
<dbReference type="AlphaFoldDB" id="A0A3S4PA88"/>
<dbReference type="GO" id="GO:0008233">
    <property type="term" value="F:peptidase activity"/>
    <property type="evidence" value="ECO:0007669"/>
    <property type="project" value="UniProtKB-KW"/>
</dbReference>
<dbReference type="EMBL" id="QPKB01000006">
    <property type="protein sequence ID" value="RWR87683.1"/>
    <property type="molecule type" value="Genomic_DNA"/>
</dbReference>
<name>A0A3S4PA88_9MAGN</name>
<organism evidence="1 2">
    <name type="scientific">Cinnamomum micranthum f. kanehirae</name>
    <dbReference type="NCBI Taxonomy" id="337451"/>
    <lineage>
        <taxon>Eukaryota</taxon>
        <taxon>Viridiplantae</taxon>
        <taxon>Streptophyta</taxon>
        <taxon>Embryophyta</taxon>
        <taxon>Tracheophyta</taxon>
        <taxon>Spermatophyta</taxon>
        <taxon>Magnoliopsida</taxon>
        <taxon>Magnoliidae</taxon>
        <taxon>Laurales</taxon>
        <taxon>Lauraceae</taxon>
        <taxon>Cinnamomum</taxon>
    </lineage>
</organism>
<keyword evidence="1" id="KW-0378">Hydrolase</keyword>
<keyword evidence="1" id="KW-0645">Protease</keyword>
<evidence type="ECO:0000313" key="1">
    <source>
        <dbReference type="EMBL" id="RWR87683.1"/>
    </source>
</evidence>
<dbReference type="Proteomes" id="UP000283530">
    <property type="component" value="Unassembled WGS sequence"/>
</dbReference>
<dbReference type="Gene3D" id="2.60.40.2310">
    <property type="match status" value="1"/>
</dbReference>
<dbReference type="OrthoDB" id="206201at2759"/>